<evidence type="ECO:0000256" key="1">
    <source>
        <dbReference type="SAM" id="Phobius"/>
    </source>
</evidence>
<evidence type="ECO:0000313" key="3">
    <source>
        <dbReference type="Proteomes" id="UP000198211"/>
    </source>
</evidence>
<feature type="transmembrane region" description="Helical" evidence="1">
    <location>
        <begin position="65"/>
        <end position="84"/>
    </location>
</feature>
<comment type="caution">
    <text evidence="2">The sequence shown here is derived from an EMBL/GenBank/DDBJ whole genome shotgun (WGS) entry which is preliminary data.</text>
</comment>
<keyword evidence="1" id="KW-1133">Transmembrane helix</keyword>
<feature type="transmembrane region" description="Helical" evidence="1">
    <location>
        <begin position="35"/>
        <end position="59"/>
    </location>
</feature>
<name>A0A225WID9_9STRA</name>
<gene>
    <name evidence="2" type="ORF">PHMEG_0008887</name>
</gene>
<evidence type="ECO:0000313" key="2">
    <source>
        <dbReference type="EMBL" id="OWZ17204.1"/>
    </source>
</evidence>
<dbReference type="Proteomes" id="UP000198211">
    <property type="component" value="Unassembled WGS sequence"/>
</dbReference>
<accession>A0A225WID9</accession>
<keyword evidence="1" id="KW-0472">Membrane</keyword>
<sequence length="85" mass="9451">MITAFVCHRVGYWATIIQQGAAVIRKLTHPKCLEYSTIGFIWEFYIAYDMSLVAFKGFIPPTLNYVQLGVSAGVLALIALGFSFT</sequence>
<dbReference type="EMBL" id="NBNE01000793">
    <property type="protein sequence ID" value="OWZ17204.1"/>
    <property type="molecule type" value="Genomic_DNA"/>
</dbReference>
<dbReference type="AlphaFoldDB" id="A0A225WID9"/>
<keyword evidence="3" id="KW-1185">Reference proteome</keyword>
<protein>
    <submittedName>
        <fullName evidence="2">Uncharacterized protein</fullName>
    </submittedName>
</protein>
<dbReference type="OrthoDB" id="125202at2759"/>
<proteinExistence type="predicted"/>
<keyword evidence="1" id="KW-0812">Transmembrane</keyword>
<organism evidence="2 3">
    <name type="scientific">Phytophthora megakarya</name>
    <dbReference type="NCBI Taxonomy" id="4795"/>
    <lineage>
        <taxon>Eukaryota</taxon>
        <taxon>Sar</taxon>
        <taxon>Stramenopiles</taxon>
        <taxon>Oomycota</taxon>
        <taxon>Peronosporomycetes</taxon>
        <taxon>Peronosporales</taxon>
        <taxon>Peronosporaceae</taxon>
        <taxon>Phytophthora</taxon>
    </lineage>
</organism>
<reference evidence="3" key="1">
    <citation type="submission" date="2017-03" db="EMBL/GenBank/DDBJ databases">
        <title>Phytopthora megakarya and P. palmivora, two closely related causual agents of cacao black pod achieved similar genome size and gene model numbers by different mechanisms.</title>
        <authorList>
            <person name="Ali S."/>
            <person name="Shao J."/>
            <person name="Larry D.J."/>
            <person name="Kronmiller B."/>
            <person name="Shen D."/>
            <person name="Strem M.D."/>
            <person name="Melnick R.L."/>
            <person name="Guiltinan M.J."/>
            <person name="Tyler B.M."/>
            <person name="Meinhardt L.W."/>
            <person name="Bailey B.A."/>
        </authorList>
    </citation>
    <scope>NUCLEOTIDE SEQUENCE [LARGE SCALE GENOMIC DNA]</scope>
    <source>
        <strain evidence="3">zdho120</strain>
    </source>
</reference>